<dbReference type="CDD" id="cd00170">
    <property type="entry name" value="SEC14"/>
    <property type="match status" value="1"/>
</dbReference>
<dbReference type="InterPro" id="IPR052578">
    <property type="entry name" value="PI_Transfer_CRAL-TRIO"/>
</dbReference>
<dbReference type="Proteomes" id="UP000001744">
    <property type="component" value="Unassembled WGS sequence"/>
</dbReference>
<dbReference type="InterPro" id="IPR001251">
    <property type="entry name" value="CRAL-TRIO_dom"/>
</dbReference>
<dbReference type="PANTHER" id="PTHR45824">
    <property type="entry name" value="GH16843P"/>
    <property type="match status" value="1"/>
</dbReference>
<dbReference type="Pfam" id="PF03765">
    <property type="entry name" value="CRAL_TRIO_N"/>
    <property type="match status" value="1"/>
</dbReference>
<evidence type="ECO:0000256" key="1">
    <source>
        <dbReference type="SAM" id="MobiDB-lite"/>
    </source>
</evidence>
<dbReference type="SUPFAM" id="SSF46938">
    <property type="entry name" value="CRAL/TRIO N-terminal domain"/>
    <property type="match status" value="1"/>
</dbReference>
<evidence type="ECO:0000259" key="2">
    <source>
        <dbReference type="PROSITE" id="PS50191"/>
    </source>
</evidence>
<dbReference type="eggNOG" id="KOG1470">
    <property type="taxonomic scope" value="Eukaryota"/>
</dbReference>
<evidence type="ECO:0000313" key="5">
    <source>
        <dbReference type="Proteomes" id="UP000001744"/>
    </source>
</evidence>
<dbReference type="GeneID" id="7052237"/>
<dbReference type="PROSITE" id="PS50191">
    <property type="entry name" value="CRAL_TRIO"/>
    <property type="match status" value="1"/>
</dbReference>
<dbReference type="GO" id="GO:0008526">
    <property type="term" value="F:phosphatidylinositol transfer activity"/>
    <property type="evidence" value="ECO:0000318"/>
    <property type="project" value="GO_Central"/>
</dbReference>
<dbReference type="GO" id="GO:0005628">
    <property type="term" value="C:prospore membrane"/>
    <property type="evidence" value="ECO:0007669"/>
    <property type="project" value="EnsemblFungi"/>
</dbReference>
<dbReference type="SMART" id="SM00516">
    <property type="entry name" value="SEC14"/>
    <property type="match status" value="1"/>
</dbReference>
<dbReference type="SUPFAM" id="SSF52087">
    <property type="entry name" value="CRAL/TRIO domain"/>
    <property type="match status" value="1"/>
</dbReference>
<dbReference type="RefSeq" id="XP_002174856.1">
    <property type="nucleotide sequence ID" value="XM_002174820.1"/>
</dbReference>
<keyword evidence="5" id="KW-1185">Reference proteome</keyword>
<dbReference type="InterPro" id="IPR036865">
    <property type="entry name" value="CRAL-TRIO_dom_sf"/>
</dbReference>
<dbReference type="OrthoDB" id="75724at2759"/>
<name>B6K2S3_SCHJY</name>
<sequence length="656" mass="74394">MGPNEHSSKSLWSIFRKFSKRSLHGRHHRKGDQKGRRTSSLHRIPSNESDTQLNVGTDAQSLQSHTLPSRNYRARSTTPMPPRATPTLRRAYTPSRSPVPAHAPVPSKPSIRHYSKSPEPTNPTTTQKQRLNQQPESNDTSNTSNAHKSPAFADKRPDGDRPQALTISTTNTAETAASNKTSETLKSPNSLASDTPTSEIHPNVLEDIRIEEDSVKFSDDKKVGPDGKRPVLRAHVTTKDSKVLLPEPVKPDTTADVEAEPLEPPQPVEFPRELETDGTYNAPLPYPDNNCKLAPLFRKLTEQQQKHYDEVLDFCLHLKEVPNSAHSKENSPLTEFERYWLSRECILRYLRATKWRVQDAKKRLVDTLVWRRQNNVNDLSPSEIEPENYTGKQVLLGYDNNGRSCVYLYPARQNTKNSPRQILHLVYSLECAIELMPPGVETLALLVNFKSTSSRSNPSVGQGKEVLSILQTHYCERLGRALVINIPWAVWGFFKLISPFIDPLTREKLKFNEPLDRYVPSDQLDMTFGGTLKFDYIHDKYWPQLVELCKTRREASLKRWRALGSKIGTSEWVTKGGEEYIQRMREYVRPSLAYVQIAQKEYESSLAVYQQSLHSRRTQPVSSVATDPSYSDNPKLLAETDSDSASFVTAINQSVT</sequence>
<evidence type="ECO:0000313" key="3">
    <source>
        <dbReference type="EMBL" id="EEB08563.1"/>
    </source>
</evidence>
<dbReference type="GO" id="GO:0120010">
    <property type="term" value="P:intermembrane phospholipid transfer"/>
    <property type="evidence" value="ECO:0007669"/>
    <property type="project" value="EnsemblFungi"/>
</dbReference>
<dbReference type="STRING" id="402676.B6K2S3"/>
<feature type="compositionally biased region" description="Polar residues" evidence="1">
    <location>
        <begin position="185"/>
        <end position="200"/>
    </location>
</feature>
<reference evidence="3 5" key="1">
    <citation type="journal article" date="2011" name="Science">
        <title>Comparative functional genomics of the fission yeasts.</title>
        <authorList>
            <person name="Rhind N."/>
            <person name="Chen Z."/>
            <person name="Yassour M."/>
            <person name="Thompson D.A."/>
            <person name="Haas B.J."/>
            <person name="Habib N."/>
            <person name="Wapinski I."/>
            <person name="Roy S."/>
            <person name="Lin M.F."/>
            <person name="Heiman D.I."/>
            <person name="Young S.K."/>
            <person name="Furuya K."/>
            <person name="Guo Y."/>
            <person name="Pidoux A."/>
            <person name="Chen H.M."/>
            <person name="Robbertse B."/>
            <person name="Goldberg J.M."/>
            <person name="Aoki K."/>
            <person name="Bayne E.H."/>
            <person name="Berlin A.M."/>
            <person name="Desjardins C.A."/>
            <person name="Dobbs E."/>
            <person name="Dukaj L."/>
            <person name="Fan L."/>
            <person name="FitzGerald M.G."/>
            <person name="French C."/>
            <person name="Gujja S."/>
            <person name="Hansen K."/>
            <person name="Keifenheim D."/>
            <person name="Levin J.Z."/>
            <person name="Mosher R.A."/>
            <person name="Mueller C.A."/>
            <person name="Pfiffner J."/>
            <person name="Priest M."/>
            <person name="Russ C."/>
            <person name="Smialowska A."/>
            <person name="Swoboda P."/>
            <person name="Sykes S.M."/>
            <person name="Vaughn M."/>
            <person name="Vengrova S."/>
            <person name="Yoder R."/>
            <person name="Zeng Q."/>
            <person name="Allshire R."/>
            <person name="Baulcombe D."/>
            <person name="Birren B.W."/>
            <person name="Brown W."/>
            <person name="Ekwall K."/>
            <person name="Kellis M."/>
            <person name="Leatherwood J."/>
            <person name="Levin H."/>
            <person name="Margalit H."/>
            <person name="Martienssen R."/>
            <person name="Nieduszynski C.A."/>
            <person name="Spatafora J.W."/>
            <person name="Friedman N."/>
            <person name="Dalgaard J.Z."/>
            <person name="Baumann P."/>
            <person name="Niki H."/>
            <person name="Regev A."/>
            <person name="Nusbaum C."/>
        </authorList>
    </citation>
    <scope>NUCLEOTIDE SEQUENCE [LARGE SCALE GENOMIC DNA]</scope>
    <source>
        <strain evidence="5">yFS275 / FY16936</strain>
    </source>
</reference>
<dbReference type="HOGENOM" id="CLU_418062_0_0_1"/>
<dbReference type="Gene3D" id="3.40.525.10">
    <property type="entry name" value="CRAL-TRIO lipid binding domain"/>
    <property type="match status" value="1"/>
</dbReference>
<feature type="compositionally biased region" description="Polar residues" evidence="1">
    <location>
        <begin position="118"/>
        <end position="147"/>
    </location>
</feature>
<dbReference type="GO" id="GO:0005886">
    <property type="term" value="C:plasma membrane"/>
    <property type="evidence" value="ECO:0007669"/>
    <property type="project" value="EnsemblFungi"/>
</dbReference>
<dbReference type="PANTHER" id="PTHR45824:SF29">
    <property type="entry name" value="GH16843P"/>
    <property type="match status" value="1"/>
</dbReference>
<dbReference type="VEuPathDB" id="FungiDB:SJAG_03721"/>
<gene>
    <name evidence="4" type="primary">pdr16</name>
    <name evidence="3" type="ORF">SJAG_03721</name>
</gene>
<accession>B6K2S3</accession>
<dbReference type="Pfam" id="PF00650">
    <property type="entry name" value="CRAL_TRIO"/>
    <property type="match status" value="1"/>
</dbReference>
<feature type="compositionally biased region" description="Polar residues" evidence="1">
    <location>
        <begin position="46"/>
        <end position="78"/>
    </location>
</feature>
<evidence type="ECO:0000313" key="4">
    <source>
        <dbReference type="JaponicusDB" id="SJAG_03721"/>
    </source>
</evidence>
<proteinExistence type="predicted"/>
<feature type="region of interest" description="Disordered" evidence="1">
    <location>
        <begin position="19"/>
        <end position="206"/>
    </location>
</feature>
<dbReference type="SMART" id="SM01100">
    <property type="entry name" value="CRAL_TRIO_N"/>
    <property type="match status" value="1"/>
</dbReference>
<feature type="compositionally biased region" description="Low complexity" evidence="1">
    <location>
        <begin position="166"/>
        <end position="184"/>
    </location>
</feature>
<dbReference type="JaponicusDB" id="SJAG_03721">
    <property type="gene designation" value="pdr16"/>
</dbReference>
<feature type="compositionally biased region" description="Basic residues" evidence="1">
    <location>
        <begin position="19"/>
        <end position="40"/>
    </location>
</feature>
<dbReference type="InterPro" id="IPR036273">
    <property type="entry name" value="CRAL/TRIO_N_dom_sf"/>
</dbReference>
<dbReference type="EMBL" id="KE651167">
    <property type="protein sequence ID" value="EEB08563.1"/>
    <property type="molecule type" value="Genomic_DNA"/>
</dbReference>
<protein>
    <submittedName>
        <fullName evidence="3">Sec14 cytosolic factor family protein</fullName>
    </submittedName>
</protein>
<dbReference type="InterPro" id="IPR011074">
    <property type="entry name" value="CRAL/TRIO_N_dom"/>
</dbReference>
<organism evidence="3 5">
    <name type="scientific">Schizosaccharomyces japonicus (strain yFS275 / FY16936)</name>
    <name type="common">Fission yeast</name>
    <dbReference type="NCBI Taxonomy" id="402676"/>
    <lineage>
        <taxon>Eukaryota</taxon>
        <taxon>Fungi</taxon>
        <taxon>Dikarya</taxon>
        <taxon>Ascomycota</taxon>
        <taxon>Taphrinomycotina</taxon>
        <taxon>Schizosaccharomycetes</taxon>
        <taxon>Schizosaccharomycetales</taxon>
        <taxon>Schizosaccharomycetaceae</taxon>
        <taxon>Schizosaccharomyces</taxon>
    </lineage>
</organism>
<feature type="domain" description="CRAL-TRIO" evidence="2">
    <location>
        <begin position="383"/>
        <end position="536"/>
    </location>
</feature>
<dbReference type="AlphaFoldDB" id="B6K2S3"/>